<gene>
    <name evidence="2" type="ORF">K444DRAFT_78951</name>
</gene>
<keyword evidence="3" id="KW-1185">Reference proteome</keyword>
<dbReference type="AlphaFoldDB" id="A0A2J6SYI6"/>
<sequence length="221" mass="24603">MQSNPDLRERSHSKLSSCSQRYAPSYQCYVYSEQKLPSESNWTIEIGHNGNGNVEQAATSSRGATTCAPGPIEYPEQIDTALEYTKPIGTGKSLWPSNSTGYANYSAACSERDALLTFWLAPAYMNAFAHISHTFTHEDQDNSWCSTYFDAYREIAWNQAWLKNVGIMGTTKWSGTGIIPPAAELASALTAVCGFSVYLFYLRPRAFGFLNSQNLQNEQCR</sequence>
<dbReference type="EMBL" id="KZ613854">
    <property type="protein sequence ID" value="PMD55763.1"/>
    <property type="molecule type" value="Genomic_DNA"/>
</dbReference>
<reference evidence="2 3" key="1">
    <citation type="submission" date="2016-04" db="EMBL/GenBank/DDBJ databases">
        <title>A degradative enzymes factory behind the ericoid mycorrhizal symbiosis.</title>
        <authorList>
            <consortium name="DOE Joint Genome Institute"/>
            <person name="Martino E."/>
            <person name="Morin E."/>
            <person name="Grelet G."/>
            <person name="Kuo A."/>
            <person name="Kohler A."/>
            <person name="Daghino S."/>
            <person name="Barry K."/>
            <person name="Choi C."/>
            <person name="Cichocki N."/>
            <person name="Clum A."/>
            <person name="Copeland A."/>
            <person name="Hainaut M."/>
            <person name="Haridas S."/>
            <person name="Labutti K."/>
            <person name="Lindquist E."/>
            <person name="Lipzen A."/>
            <person name="Khouja H.-R."/>
            <person name="Murat C."/>
            <person name="Ohm R."/>
            <person name="Olson A."/>
            <person name="Spatafora J."/>
            <person name="Veneault-Fourrey C."/>
            <person name="Henrissat B."/>
            <person name="Grigoriev I."/>
            <person name="Martin F."/>
            <person name="Perotto S."/>
        </authorList>
    </citation>
    <scope>NUCLEOTIDE SEQUENCE [LARGE SCALE GENOMIC DNA]</scope>
    <source>
        <strain evidence="2 3">E</strain>
    </source>
</reference>
<evidence type="ECO:0000313" key="2">
    <source>
        <dbReference type="EMBL" id="PMD55763.1"/>
    </source>
</evidence>
<protein>
    <recommendedName>
        <fullName evidence="1">Agd3 deacetylase domain-containing protein</fullName>
    </recommendedName>
</protein>
<dbReference type="PANTHER" id="PTHR31002">
    <property type="entry name" value="SERIPAUPERIN"/>
    <property type="match status" value="1"/>
</dbReference>
<accession>A0A2J6SYI6</accession>
<dbReference type="Proteomes" id="UP000235371">
    <property type="component" value="Unassembled WGS sequence"/>
</dbReference>
<feature type="domain" description="Agd3 deacetylase" evidence="1">
    <location>
        <begin position="33"/>
        <end position="183"/>
    </location>
</feature>
<evidence type="ECO:0000259" key="1">
    <source>
        <dbReference type="Pfam" id="PF25115"/>
    </source>
</evidence>
<dbReference type="InterPro" id="IPR050788">
    <property type="entry name" value="Yeast_SRP1/TIP1_CWP"/>
</dbReference>
<name>A0A2J6SYI6_9HELO</name>
<dbReference type="Pfam" id="PF25115">
    <property type="entry name" value="Agd3_CE"/>
    <property type="match status" value="1"/>
</dbReference>
<dbReference type="STRING" id="1095630.A0A2J6SYI6"/>
<dbReference type="GeneID" id="36596793"/>
<evidence type="ECO:0000313" key="3">
    <source>
        <dbReference type="Proteomes" id="UP000235371"/>
    </source>
</evidence>
<dbReference type="InterPro" id="IPR056826">
    <property type="entry name" value="Agd3_CE"/>
</dbReference>
<dbReference type="RefSeq" id="XP_024732667.1">
    <property type="nucleotide sequence ID" value="XM_024888717.1"/>
</dbReference>
<dbReference type="InParanoid" id="A0A2J6SYI6"/>
<dbReference type="OrthoDB" id="2113314at2759"/>
<proteinExistence type="predicted"/>
<dbReference type="PANTHER" id="PTHR31002:SF34">
    <property type="entry name" value="CELL WALL PROTEIN CWP1-RELATED"/>
    <property type="match status" value="1"/>
</dbReference>
<organism evidence="2 3">
    <name type="scientific">Hyaloscypha bicolor E</name>
    <dbReference type="NCBI Taxonomy" id="1095630"/>
    <lineage>
        <taxon>Eukaryota</taxon>
        <taxon>Fungi</taxon>
        <taxon>Dikarya</taxon>
        <taxon>Ascomycota</taxon>
        <taxon>Pezizomycotina</taxon>
        <taxon>Leotiomycetes</taxon>
        <taxon>Helotiales</taxon>
        <taxon>Hyaloscyphaceae</taxon>
        <taxon>Hyaloscypha</taxon>
        <taxon>Hyaloscypha bicolor</taxon>
    </lineage>
</organism>